<keyword evidence="2" id="KW-0378">Hydrolase</keyword>
<comment type="caution">
    <text evidence="5">The sequence shown here is derived from an EMBL/GenBank/DDBJ whole genome shotgun (WGS) entry which is preliminary data.</text>
</comment>
<sequence length="402" mass="45187">MKIPELLAPAGNLEKLKVAIHYGADAVYLGGQKFGLRSLADNFTPAHMAEAAAYAHDRGVKVYLTVNAFPDNHELADLDRYLEEVAAVPFDAYIAADPGVIAAIRRISPGRAIHLSTQANTTNWRSVLFWQEQGITRVNLAREMSLEAIRETRERVTAELEVFVHGALCVSYSGRCLLSSVMTGRNANKGECAHPCRWSYSLVEETRPGEYFPVVEDERGTFIFNSKDLCLVRHIPELVGAGADSLKIEGRMKGIHYVASVVRVYREALDSYAADPRAWRVKPEWLAELSKISHRGYTTGFFLGKPADVDLEFDSRYRRSHEFVGVVEEAHPDGTVTVEVRNRLVAGATVEVIGRRMRSTLHRLDDFTDTDGNRLTEAHPNQRIRLRLPVAAERYDLIRRER</sequence>
<dbReference type="GO" id="GO:0008233">
    <property type="term" value="F:peptidase activity"/>
    <property type="evidence" value="ECO:0007669"/>
    <property type="project" value="UniProtKB-KW"/>
</dbReference>
<dbReference type="Gene3D" id="2.40.30.10">
    <property type="entry name" value="Translation factors"/>
    <property type="match status" value="1"/>
</dbReference>
<evidence type="ECO:0000313" key="5">
    <source>
        <dbReference type="EMBL" id="HEN42101.1"/>
    </source>
</evidence>
<protein>
    <submittedName>
        <fullName evidence="5">U32 family peptidase</fullName>
    </submittedName>
</protein>
<dbReference type="EMBL" id="DSOV01000028">
    <property type="protein sequence ID" value="HEN42101.1"/>
    <property type="molecule type" value="Genomic_DNA"/>
</dbReference>
<evidence type="ECO:0000256" key="1">
    <source>
        <dbReference type="ARBA" id="ARBA00022670"/>
    </source>
</evidence>
<dbReference type="AlphaFoldDB" id="A0A831XLQ8"/>
<keyword evidence="1" id="KW-0645">Protease</keyword>
<comment type="similarity">
    <text evidence="3">Belongs to the peptidase U32 family.</text>
</comment>
<dbReference type="GO" id="GO:0006508">
    <property type="term" value="P:proteolysis"/>
    <property type="evidence" value="ECO:0007669"/>
    <property type="project" value="UniProtKB-KW"/>
</dbReference>
<evidence type="ECO:0000256" key="2">
    <source>
        <dbReference type="ARBA" id="ARBA00022801"/>
    </source>
</evidence>
<dbReference type="Pfam" id="PF16325">
    <property type="entry name" value="Peptidase_U32_C"/>
    <property type="match status" value="1"/>
</dbReference>
<dbReference type="InterPro" id="IPR051454">
    <property type="entry name" value="RNA/ubiquinone_mod_enzymes"/>
</dbReference>
<proteinExistence type="inferred from homology"/>
<dbReference type="Pfam" id="PF01136">
    <property type="entry name" value="Peptidase_U32"/>
    <property type="match status" value="1"/>
</dbReference>
<dbReference type="PANTHER" id="PTHR30217:SF6">
    <property type="entry name" value="TRNA HYDROXYLATION PROTEIN P"/>
    <property type="match status" value="1"/>
</dbReference>
<dbReference type="PANTHER" id="PTHR30217">
    <property type="entry name" value="PEPTIDASE U32 FAMILY"/>
    <property type="match status" value="1"/>
</dbReference>
<feature type="domain" description="Peptidase family U32 C-terminal" evidence="4">
    <location>
        <begin position="319"/>
        <end position="399"/>
    </location>
</feature>
<evidence type="ECO:0000259" key="4">
    <source>
        <dbReference type="Pfam" id="PF16325"/>
    </source>
</evidence>
<dbReference type="InterPro" id="IPR001539">
    <property type="entry name" value="Peptidase_U32"/>
</dbReference>
<name>A0A831XLQ8_GEOME</name>
<organism evidence="5">
    <name type="scientific">Geobacter metallireducens</name>
    <dbReference type="NCBI Taxonomy" id="28232"/>
    <lineage>
        <taxon>Bacteria</taxon>
        <taxon>Pseudomonadati</taxon>
        <taxon>Thermodesulfobacteriota</taxon>
        <taxon>Desulfuromonadia</taxon>
        <taxon>Geobacterales</taxon>
        <taxon>Geobacteraceae</taxon>
        <taxon>Geobacter</taxon>
    </lineage>
</organism>
<gene>
    <name evidence="5" type="ORF">ENQ87_06945</name>
</gene>
<reference evidence="5" key="1">
    <citation type="journal article" date="2020" name="mSystems">
        <title>Genome- and Community-Level Interaction Insights into Carbon Utilization and Element Cycling Functions of Hydrothermarchaeota in Hydrothermal Sediment.</title>
        <authorList>
            <person name="Zhou Z."/>
            <person name="Liu Y."/>
            <person name="Xu W."/>
            <person name="Pan J."/>
            <person name="Luo Z.H."/>
            <person name="Li M."/>
        </authorList>
    </citation>
    <scope>NUCLEOTIDE SEQUENCE [LARGE SCALE GENOMIC DNA]</scope>
    <source>
        <strain evidence="5">SpSt-349</strain>
    </source>
</reference>
<evidence type="ECO:0000256" key="3">
    <source>
        <dbReference type="ARBA" id="ARBA00038374"/>
    </source>
</evidence>
<dbReference type="InterPro" id="IPR032525">
    <property type="entry name" value="Peptidase_U32_C"/>
</dbReference>
<dbReference type="PROSITE" id="PS01276">
    <property type="entry name" value="PEPTIDASE_U32"/>
    <property type="match status" value="1"/>
</dbReference>
<accession>A0A831XLQ8</accession>